<dbReference type="Proteomes" id="UP000663400">
    <property type="component" value="Chromosome"/>
</dbReference>
<evidence type="ECO:0000256" key="1">
    <source>
        <dbReference type="SAM" id="Phobius"/>
    </source>
</evidence>
<keyword evidence="1" id="KW-0812">Transmembrane</keyword>
<organism evidence="2 3">
    <name type="scientific">Lysobacter arenosi</name>
    <dbReference type="NCBI Taxonomy" id="2795387"/>
    <lineage>
        <taxon>Bacteria</taxon>
        <taxon>Pseudomonadati</taxon>
        <taxon>Pseudomonadota</taxon>
        <taxon>Gammaproteobacteria</taxon>
        <taxon>Lysobacterales</taxon>
        <taxon>Lysobacteraceae</taxon>
        <taxon>Lysobacter</taxon>
    </lineage>
</organism>
<keyword evidence="3" id="KW-1185">Reference proteome</keyword>
<evidence type="ECO:0008006" key="4">
    <source>
        <dbReference type="Google" id="ProtNLM"/>
    </source>
</evidence>
<proteinExistence type="predicted"/>
<keyword evidence="1" id="KW-1133">Transmembrane helix</keyword>
<accession>A0ABX7REG9</accession>
<dbReference type="EMBL" id="CP071517">
    <property type="protein sequence ID" value="QSX75868.1"/>
    <property type="molecule type" value="Genomic_DNA"/>
</dbReference>
<feature type="transmembrane region" description="Helical" evidence="1">
    <location>
        <begin position="50"/>
        <end position="69"/>
    </location>
</feature>
<sequence>MRIAPVRTMANCLGGSFEGHRRTVMTARTLQATTLADAATNVRRRRIRKFAAWLALVLAALPVICAGAPSKRDPLVPDTTLPVPQLRFDGAGALAITPSATSSRHDFDYLIGNWNLRNRKLKSRLTGSKEWIDFTSRVEMHQILDGLGNIDKYTEPSTTKPYEGVALRLFDPKTRLWSIYWADGNSGKLDPPVVGSFENNVGHFFARDTYKGRKIIVVFRWDVRDPKFPIWSQAFSVDEGKTWEWNAINVSERAE</sequence>
<dbReference type="RefSeq" id="WP_200605229.1">
    <property type="nucleotide sequence ID" value="NZ_CP071517.1"/>
</dbReference>
<protein>
    <recommendedName>
        <fullName evidence="4">DUF1579 domain-containing protein</fullName>
    </recommendedName>
</protein>
<evidence type="ECO:0000313" key="2">
    <source>
        <dbReference type="EMBL" id="QSX75868.1"/>
    </source>
</evidence>
<reference evidence="2 3" key="1">
    <citation type="submission" date="2021-02" db="EMBL/GenBank/DDBJ databases">
        <title>Lysobacter arenosi sp. nov., isolated from soil of gangwondo yeongwol, south Korea.</title>
        <authorList>
            <person name="Kim K.R."/>
            <person name="Kim K.H."/>
            <person name="Jeon C.O."/>
        </authorList>
    </citation>
    <scope>NUCLEOTIDE SEQUENCE [LARGE SCALE GENOMIC DNA]</scope>
    <source>
        <strain evidence="2 3">R7</strain>
    </source>
</reference>
<evidence type="ECO:0000313" key="3">
    <source>
        <dbReference type="Proteomes" id="UP000663400"/>
    </source>
</evidence>
<keyword evidence="1" id="KW-0472">Membrane</keyword>
<gene>
    <name evidence="2" type="ORF">HIV01_004930</name>
</gene>
<name>A0ABX7REG9_9GAMM</name>